<evidence type="ECO:0000256" key="3">
    <source>
        <dbReference type="ARBA" id="ARBA00023015"/>
    </source>
</evidence>
<evidence type="ECO:0000256" key="5">
    <source>
        <dbReference type="ARBA" id="ARBA00023242"/>
    </source>
</evidence>
<dbReference type="InterPro" id="IPR007219">
    <property type="entry name" value="XnlR_reg_dom"/>
</dbReference>
<evidence type="ECO:0000256" key="6">
    <source>
        <dbReference type="SAM" id="MobiDB-lite"/>
    </source>
</evidence>
<dbReference type="SMART" id="SM00906">
    <property type="entry name" value="Fungal_trans"/>
    <property type="match status" value="1"/>
</dbReference>
<keyword evidence="2" id="KW-0479">Metal-binding</keyword>
<evidence type="ECO:0000256" key="1">
    <source>
        <dbReference type="ARBA" id="ARBA00004123"/>
    </source>
</evidence>
<dbReference type="PANTHER" id="PTHR47338">
    <property type="entry name" value="ZN(II)2CYS6 TRANSCRIPTION FACTOR (EUROFUNG)-RELATED"/>
    <property type="match status" value="1"/>
</dbReference>
<dbReference type="CDD" id="cd12148">
    <property type="entry name" value="fungal_TF_MHR"/>
    <property type="match status" value="1"/>
</dbReference>
<dbReference type="GO" id="GO:0000981">
    <property type="term" value="F:DNA-binding transcription factor activity, RNA polymerase II-specific"/>
    <property type="evidence" value="ECO:0007669"/>
    <property type="project" value="InterPro"/>
</dbReference>
<keyword evidence="9" id="KW-1185">Reference proteome</keyword>
<feature type="non-terminal residue" evidence="8">
    <location>
        <position position="1216"/>
    </location>
</feature>
<evidence type="ECO:0000256" key="2">
    <source>
        <dbReference type="ARBA" id="ARBA00022723"/>
    </source>
</evidence>
<accession>A0A9W7YB57</accession>
<feature type="region of interest" description="Disordered" evidence="6">
    <location>
        <begin position="518"/>
        <end position="543"/>
    </location>
</feature>
<gene>
    <name evidence="8" type="ORF">LPJ61_000778</name>
</gene>
<dbReference type="GO" id="GO:0008270">
    <property type="term" value="F:zinc ion binding"/>
    <property type="evidence" value="ECO:0007669"/>
    <property type="project" value="InterPro"/>
</dbReference>
<feature type="compositionally biased region" description="Gly residues" evidence="6">
    <location>
        <begin position="930"/>
        <end position="951"/>
    </location>
</feature>
<dbReference type="EMBL" id="JANBOI010000046">
    <property type="protein sequence ID" value="KAJ1734991.1"/>
    <property type="molecule type" value="Genomic_DNA"/>
</dbReference>
<reference evidence="8" key="1">
    <citation type="submission" date="2022-07" db="EMBL/GenBank/DDBJ databases">
        <title>Phylogenomic reconstructions and comparative analyses of Kickxellomycotina fungi.</title>
        <authorList>
            <person name="Reynolds N.K."/>
            <person name="Stajich J.E."/>
            <person name="Barry K."/>
            <person name="Grigoriev I.V."/>
            <person name="Crous P."/>
            <person name="Smith M.E."/>
        </authorList>
    </citation>
    <scope>NUCLEOTIDE SEQUENCE</scope>
    <source>
        <strain evidence="8">BCRC 34381</strain>
    </source>
</reference>
<dbReference type="PROSITE" id="PS50048">
    <property type="entry name" value="ZN2_CY6_FUNGAL_2"/>
    <property type="match status" value="1"/>
</dbReference>
<feature type="region of interest" description="Disordered" evidence="6">
    <location>
        <begin position="911"/>
        <end position="953"/>
    </location>
</feature>
<dbReference type="InterPro" id="IPR050815">
    <property type="entry name" value="TF_fung"/>
</dbReference>
<dbReference type="GO" id="GO:0003677">
    <property type="term" value="F:DNA binding"/>
    <property type="evidence" value="ECO:0007669"/>
    <property type="project" value="InterPro"/>
</dbReference>
<evidence type="ECO:0000313" key="8">
    <source>
        <dbReference type="EMBL" id="KAJ1734991.1"/>
    </source>
</evidence>
<dbReference type="GO" id="GO:0006351">
    <property type="term" value="P:DNA-templated transcription"/>
    <property type="evidence" value="ECO:0007669"/>
    <property type="project" value="InterPro"/>
</dbReference>
<feature type="compositionally biased region" description="Low complexity" evidence="6">
    <location>
        <begin position="1089"/>
        <end position="1105"/>
    </location>
</feature>
<proteinExistence type="predicted"/>
<feature type="compositionally biased region" description="Basic and acidic residues" evidence="6">
    <location>
        <begin position="433"/>
        <end position="446"/>
    </location>
</feature>
<dbReference type="CDD" id="cd00067">
    <property type="entry name" value="GAL4"/>
    <property type="match status" value="1"/>
</dbReference>
<feature type="region of interest" description="Disordered" evidence="6">
    <location>
        <begin position="433"/>
        <end position="452"/>
    </location>
</feature>
<sequence>MTNADQTRCTKRAPGSHGSPGPCAPAAAETALTTVADSHAQRPPAAVAWRDVHGDNGGPCTAPASAALPADGTQAAVRPCAADSDESGAEAGKTTRAPSSGTTAAASSTSTGAGLVGAADGTLTPPDTAGDHDAGNDKDDDDDGGGAQRRRLNQACLLCRRKKIRCDSGHPSCSNCQRRGIQCIYPEVRKRGRPPRMYTFADFALPGQPLPPELRGLADVHASAMLPTTGSQDPPLGEPVAAAHGAAGMMRAWLPGAPEVSGGYARRARSPGSANDVSTPACGAPGERGRPPVLPPIAVAIGQGGLPGHHHAIAGGLLDPAMAPTPLLAVDQAVLDLFEHVTPSLPIIHRQTLVQSIRDRSLTLPLWLAIHAVSARFEAHHGGKYAHAQHPAILGHRPGCTAAGAGYAEKAHALLTRRLGRPMPLAWARCEHGRNSVAHDRSREPDEPGSGISQREAIEQLQSLMLLSIHYAGNSEPELAAEAHAAAVRFAQRMGVHRLDDLSTLQGTSSMASPTAAQRHHQNTRAAAAWGTAPPPGAPSSTAADLRRDCIELETLRRLWWSMFILDRAYCVSTGCPRMIHVSSFRVRLPCSDLEWDAMHAQPTAGVCAARSSQPAGLMLRTFGEAVMHTSLAEQATNEIAATPSADPDIYRYAAALAGLIDSVLDLEDDVRALTTAPIQEGTDILTQLRAEQMGAGPGGAGGLGSGLGRPARGWYYAPPPAASASSSSHYGPMIQQTPASAWLGAHGAHGRFAGAGRGGWSCPAAGSVWPPDWRSRMRVLKERIAALESRLTEWYSSMPIARLAQRPHCYEQLPLQDRITHVHQQIVYFGSVIQLQSLVIATQGLLLPGAVDDEPPPPADHAARQGRCAGAGRVPSALASMMWRSLMDMGVGLGAKSGLQAIGSMGDSSGSVPGYAPQSGRGPHRACGLNGGAPEAGGSYGDPLSGGLGASAGPLDENGDGPEIIRDELAHMVHAAWRRCTEAAAAMSAVARRAAGARRATSGNHIAPYHDPTFRPQVLPPYRGDVPTHQGADGSHDGSGGLSRLERAPSVAGMRAPPHQRLSADLPGQGPLEMPGQLHYQLFSPPIARIHPRSPSSRSSGVPSMEGLSDAGPGPGPVVDGAALFMQLGTFTCAAAYIGACIHLSNQHIIPRWEEALQGCGEEAAKAHGHSTDPGMPPRLDDSRALPPPPCTVDQAREGAKPLETILDGMSSFWK</sequence>
<keyword evidence="4" id="KW-0804">Transcription</keyword>
<dbReference type="PANTHER" id="PTHR47338:SF5">
    <property type="entry name" value="ZN(II)2CYS6 TRANSCRIPTION FACTOR (EUROFUNG)"/>
    <property type="match status" value="1"/>
</dbReference>
<evidence type="ECO:0000259" key="7">
    <source>
        <dbReference type="PROSITE" id="PS50048"/>
    </source>
</evidence>
<dbReference type="Gene3D" id="4.10.240.10">
    <property type="entry name" value="Zn(2)-C6 fungal-type DNA-binding domain"/>
    <property type="match status" value="1"/>
</dbReference>
<dbReference type="InterPro" id="IPR001138">
    <property type="entry name" value="Zn2Cys6_DnaBD"/>
</dbReference>
<dbReference type="AlphaFoldDB" id="A0A9W7YB57"/>
<dbReference type="SUPFAM" id="SSF57701">
    <property type="entry name" value="Zn2/Cys6 DNA-binding domain"/>
    <property type="match status" value="1"/>
</dbReference>
<comment type="caution">
    <text evidence="8">The sequence shown here is derived from an EMBL/GenBank/DDBJ whole genome shotgun (WGS) entry which is preliminary data.</text>
</comment>
<dbReference type="Proteomes" id="UP001143981">
    <property type="component" value="Unassembled WGS sequence"/>
</dbReference>
<dbReference type="PROSITE" id="PS00463">
    <property type="entry name" value="ZN2_CY6_FUNGAL_1"/>
    <property type="match status" value="1"/>
</dbReference>
<feature type="domain" description="Zn(2)-C6 fungal-type" evidence="7">
    <location>
        <begin position="155"/>
        <end position="185"/>
    </location>
</feature>
<evidence type="ECO:0000256" key="4">
    <source>
        <dbReference type="ARBA" id="ARBA00023163"/>
    </source>
</evidence>
<protein>
    <recommendedName>
        <fullName evidence="7">Zn(2)-C6 fungal-type domain-containing protein</fullName>
    </recommendedName>
</protein>
<dbReference type="OrthoDB" id="39175at2759"/>
<feature type="region of interest" description="Disordered" evidence="6">
    <location>
        <begin position="1"/>
        <end position="26"/>
    </location>
</feature>
<dbReference type="InterPro" id="IPR036864">
    <property type="entry name" value="Zn2-C6_fun-type_DNA-bd_sf"/>
</dbReference>
<organism evidence="8 9">
    <name type="scientific">Coemansia biformis</name>
    <dbReference type="NCBI Taxonomy" id="1286918"/>
    <lineage>
        <taxon>Eukaryota</taxon>
        <taxon>Fungi</taxon>
        <taxon>Fungi incertae sedis</taxon>
        <taxon>Zoopagomycota</taxon>
        <taxon>Kickxellomycotina</taxon>
        <taxon>Kickxellomycetes</taxon>
        <taxon>Kickxellales</taxon>
        <taxon>Kickxellaceae</taxon>
        <taxon>Coemansia</taxon>
    </lineage>
</organism>
<comment type="subcellular location">
    <subcellularLocation>
        <location evidence="1">Nucleus</location>
    </subcellularLocation>
</comment>
<dbReference type="Pfam" id="PF04082">
    <property type="entry name" value="Fungal_trans"/>
    <property type="match status" value="1"/>
</dbReference>
<feature type="region of interest" description="Disordered" evidence="6">
    <location>
        <begin position="76"/>
        <end position="146"/>
    </location>
</feature>
<keyword evidence="3" id="KW-0805">Transcription regulation</keyword>
<name>A0A9W7YB57_9FUNG</name>
<evidence type="ECO:0000313" key="9">
    <source>
        <dbReference type="Proteomes" id="UP001143981"/>
    </source>
</evidence>
<feature type="region of interest" description="Disordered" evidence="6">
    <location>
        <begin position="1000"/>
        <end position="1071"/>
    </location>
</feature>
<feature type="compositionally biased region" description="Low complexity" evidence="6">
    <location>
        <begin position="94"/>
        <end position="119"/>
    </location>
</feature>
<dbReference type="SMART" id="SM00066">
    <property type="entry name" value="GAL4"/>
    <property type="match status" value="1"/>
</dbReference>
<dbReference type="Pfam" id="PF00172">
    <property type="entry name" value="Zn_clus"/>
    <property type="match status" value="1"/>
</dbReference>
<dbReference type="GO" id="GO:0005634">
    <property type="term" value="C:nucleus"/>
    <property type="evidence" value="ECO:0007669"/>
    <property type="project" value="UniProtKB-SubCell"/>
</dbReference>
<keyword evidence="5" id="KW-0539">Nucleus</keyword>
<feature type="region of interest" description="Disordered" evidence="6">
    <location>
        <begin position="1089"/>
        <end position="1115"/>
    </location>
</feature>
<feature type="region of interest" description="Disordered" evidence="6">
    <location>
        <begin position="261"/>
        <end position="289"/>
    </location>
</feature>